<evidence type="ECO:0000313" key="19">
    <source>
        <dbReference type="EMBL" id="ORY88057.1"/>
    </source>
</evidence>
<name>A0A1Y2FWZ6_9BASI</name>
<reference evidence="19 20" key="1">
    <citation type="submission" date="2016-07" db="EMBL/GenBank/DDBJ databases">
        <title>Pervasive Adenine N6-methylation of Active Genes in Fungi.</title>
        <authorList>
            <consortium name="DOE Joint Genome Institute"/>
            <person name="Mondo S.J."/>
            <person name="Dannebaum R.O."/>
            <person name="Kuo R.C."/>
            <person name="Labutti K."/>
            <person name="Haridas S."/>
            <person name="Kuo A."/>
            <person name="Salamov A."/>
            <person name="Ahrendt S.R."/>
            <person name="Lipzen A."/>
            <person name="Sullivan W."/>
            <person name="Andreopoulos W.B."/>
            <person name="Clum A."/>
            <person name="Lindquist E."/>
            <person name="Daum C."/>
            <person name="Ramamoorthy G.K."/>
            <person name="Gryganskyi A."/>
            <person name="Culley D."/>
            <person name="Magnuson J.K."/>
            <person name="James T.Y."/>
            <person name="O'Malley M.A."/>
            <person name="Stajich J.E."/>
            <person name="Spatafora J.W."/>
            <person name="Visel A."/>
            <person name="Grigoriev I.V."/>
        </authorList>
    </citation>
    <scope>NUCLEOTIDE SEQUENCE [LARGE SCALE GENOMIC DNA]</scope>
    <source>
        <strain evidence="19 20">62-1032</strain>
    </source>
</reference>
<comment type="cofactor">
    <cofactor evidence="3">
        <name>Mn(2+)</name>
        <dbReference type="ChEBI" id="CHEBI:29035"/>
    </cofactor>
</comment>
<evidence type="ECO:0000313" key="20">
    <source>
        <dbReference type="Proteomes" id="UP000193467"/>
    </source>
</evidence>
<comment type="function">
    <text evidence="12">Catalyzes the synthesis of D-serine from L-serine. D-serine is a key coagonist with glutamate at NMDA receptors. Has dehydratase activity towards both L-serine and D-serine.</text>
</comment>
<dbReference type="GO" id="GO:0000287">
    <property type="term" value="F:magnesium ion binding"/>
    <property type="evidence" value="ECO:0007669"/>
    <property type="project" value="TreeGrafter"/>
</dbReference>
<dbReference type="CDD" id="cd01562">
    <property type="entry name" value="Thr-dehyd"/>
    <property type="match status" value="1"/>
</dbReference>
<keyword evidence="8" id="KW-0456">Lyase</keyword>
<comment type="cofactor">
    <cofactor evidence="2">
        <name>pyridoxal 5'-phosphate</name>
        <dbReference type="ChEBI" id="CHEBI:597326"/>
    </cofactor>
</comment>
<dbReference type="AlphaFoldDB" id="A0A1Y2FWZ6"/>
<comment type="caution">
    <text evidence="19">The sequence shown here is derived from an EMBL/GenBank/DDBJ whole genome shotgun (WGS) entry which is preliminary data.</text>
</comment>
<gene>
    <name evidence="19" type="ORF">BCR35DRAFT_301965</name>
</gene>
<dbReference type="InterPro" id="IPR036052">
    <property type="entry name" value="TrpB-like_PALP_sf"/>
</dbReference>
<dbReference type="SUPFAM" id="SSF53686">
    <property type="entry name" value="Tryptophan synthase beta subunit-like PLP-dependent enzymes"/>
    <property type="match status" value="1"/>
</dbReference>
<evidence type="ECO:0000256" key="7">
    <source>
        <dbReference type="ARBA" id="ARBA00022898"/>
    </source>
</evidence>
<protein>
    <recommendedName>
        <fullName evidence="14">Serine racemase</fullName>
        <ecNumber evidence="13">5.1.1.18</ecNumber>
    </recommendedName>
    <alternativeName>
        <fullName evidence="15">D-serine ammonia-lyase</fullName>
    </alternativeName>
    <alternativeName>
        <fullName evidence="17">D-serine dehydratase</fullName>
    </alternativeName>
    <alternativeName>
        <fullName evidence="16">L-serine ammonia-lyase</fullName>
    </alternativeName>
    <alternativeName>
        <fullName evidence="9">L-serine dehydratase</fullName>
    </alternativeName>
</protein>
<dbReference type="GO" id="GO:0003941">
    <property type="term" value="F:L-serine ammonia-lyase activity"/>
    <property type="evidence" value="ECO:0007669"/>
    <property type="project" value="TreeGrafter"/>
</dbReference>
<dbReference type="GO" id="GO:0008721">
    <property type="term" value="F:D-serine ammonia-lyase activity"/>
    <property type="evidence" value="ECO:0007669"/>
    <property type="project" value="UniProtKB-EC"/>
</dbReference>
<comment type="cofactor">
    <cofactor evidence="1">
        <name>Ca(2+)</name>
        <dbReference type="ChEBI" id="CHEBI:29108"/>
    </cofactor>
</comment>
<keyword evidence="20" id="KW-1185">Reference proteome</keyword>
<keyword evidence="7" id="KW-0663">Pyridoxal phosphate</keyword>
<dbReference type="GO" id="GO:0030378">
    <property type="term" value="F:serine racemase activity"/>
    <property type="evidence" value="ECO:0007669"/>
    <property type="project" value="UniProtKB-EC"/>
</dbReference>
<evidence type="ECO:0000256" key="5">
    <source>
        <dbReference type="ARBA" id="ARBA00010869"/>
    </source>
</evidence>
<dbReference type="FunCoup" id="A0A1Y2FWZ6">
    <property type="interactions" value="114"/>
</dbReference>
<comment type="catalytic activity">
    <reaction evidence="10">
        <text>D-serine = pyruvate + NH4(+)</text>
        <dbReference type="Rhea" id="RHEA:13977"/>
        <dbReference type="ChEBI" id="CHEBI:15361"/>
        <dbReference type="ChEBI" id="CHEBI:28938"/>
        <dbReference type="ChEBI" id="CHEBI:35247"/>
        <dbReference type="EC" id="4.3.1.18"/>
    </reaction>
</comment>
<comment type="similarity">
    <text evidence="5">Belongs to the serine/threonine dehydratase family.</text>
</comment>
<evidence type="ECO:0000256" key="15">
    <source>
        <dbReference type="ARBA" id="ARBA00076108"/>
    </source>
</evidence>
<sequence>MPHPVPSLTRDSIQRAHTTIQPYIHQTPLLTSRSLTASTGQGNNQLLFKAENLQKGGAFKARGAFFNVHDGIKEEERQGGVCTHSSGNHAGCLALASRSLQIPCHLVMPSNSSPAKISASRSYGANITFCEPTAPARQAMLEKVQKKTGAIFVPPYDAERTIVGQGTVWLEVEAQVRAMGIRLEDLGAVVVPVGGGGLLAGVCIAAEASGVPVYGAEPAGADDCARGIASGVRVEGLVPNTIADGLRTPVGVLNFPIIKKHVKGILTVTETEILTAQRLLLERLKTLVEPSGAVSFAAVRSEGFQRLGIKGPVVMVLSGGNVDLEKPFGWMTE</sequence>
<dbReference type="EMBL" id="MCGR01000012">
    <property type="protein sequence ID" value="ORY88057.1"/>
    <property type="molecule type" value="Genomic_DNA"/>
</dbReference>
<dbReference type="PANTHER" id="PTHR43050">
    <property type="entry name" value="SERINE / THREONINE RACEMASE FAMILY MEMBER"/>
    <property type="match status" value="1"/>
</dbReference>
<dbReference type="InterPro" id="IPR000634">
    <property type="entry name" value="Ser/Thr_deHydtase_PyrdxlP-BS"/>
</dbReference>
<dbReference type="EC" id="5.1.1.18" evidence="13"/>
<dbReference type="Gene3D" id="3.40.50.1100">
    <property type="match status" value="2"/>
</dbReference>
<dbReference type="GO" id="GO:0006563">
    <property type="term" value="P:L-serine metabolic process"/>
    <property type="evidence" value="ECO:0007669"/>
    <property type="project" value="UniProtKB-ARBA"/>
</dbReference>
<evidence type="ECO:0000256" key="11">
    <source>
        <dbReference type="ARBA" id="ARBA00051769"/>
    </source>
</evidence>
<evidence type="ECO:0000256" key="8">
    <source>
        <dbReference type="ARBA" id="ARBA00023239"/>
    </source>
</evidence>
<dbReference type="GO" id="GO:0005524">
    <property type="term" value="F:ATP binding"/>
    <property type="evidence" value="ECO:0007669"/>
    <property type="project" value="TreeGrafter"/>
</dbReference>
<evidence type="ECO:0000256" key="10">
    <source>
        <dbReference type="ARBA" id="ARBA00050422"/>
    </source>
</evidence>
<comment type="cofactor">
    <cofactor evidence="4">
        <name>Mg(2+)</name>
        <dbReference type="ChEBI" id="CHEBI:18420"/>
    </cofactor>
</comment>
<evidence type="ECO:0000256" key="2">
    <source>
        <dbReference type="ARBA" id="ARBA00001933"/>
    </source>
</evidence>
<dbReference type="STRING" id="106004.A0A1Y2FWZ6"/>
<evidence type="ECO:0000256" key="9">
    <source>
        <dbReference type="ARBA" id="ARBA00031418"/>
    </source>
</evidence>
<dbReference type="GO" id="GO:0030170">
    <property type="term" value="F:pyridoxal phosphate binding"/>
    <property type="evidence" value="ECO:0007669"/>
    <property type="project" value="InterPro"/>
</dbReference>
<evidence type="ECO:0000256" key="4">
    <source>
        <dbReference type="ARBA" id="ARBA00001946"/>
    </source>
</evidence>
<dbReference type="InterPro" id="IPR001926">
    <property type="entry name" value="TrpB-like_PALP"/>
</dbReference>
<evidence type="ECO:0000256" key="3">
    <source>
        <dbReference type="ARBA" id="ARBA00001936"/>
    </source>
</evidence>
<dbReference type="Proteomes" id="UP000193467">
    <property type="component" value="Unassembled WGS sequence"/>
</dbReference>
<evidence type="ECO:0000256" key="6">
    <source>
        <dbReference type="ARBA" id="ARBA00022842"/>
    </source>
</evidence>
<evidence type="ECO:0000259" key="18">
    <source>
        <dbReference type="Pfam" id="PF00291"/>
    </source>
</evidence>
<dbReference type="InParanoid" id="A0A1Y2FWZ6"/>
<dbReference type="OrthoDB" id="271064at2759"/>
<organism evidence="19 20">
    <name type="scientific">Leucosporidium creatinivorum</name>
    <dbReference type="NCBI Taxonomy" id="106004"/>
    <lineage>
        <taxon>Eukaryota</taxon>
        <taxon>Fungi</taxon>
        <taxon>Dikarya</taxon>
        <taxon>Basidiomycota</taxon>
        <taxon>Pucciniomycotina</taxon>
        <taxon>Microbotryomycetes</taxon>
        <taxon>Leucosporidiales</taxon>
        <taxon>Leucosporidium</taxon>
    </lineage>
</organism>
<dbReference type="FunFam" id="3.40.50.1100:FF:000041">
    <property type="entry name" value="Threonine ammonia-lyase, variant"/>
    <property type="match status" value="1"/>
</dbReference>
<evidence type="ECO:0000256" key="14">
    <source>
        <dbReference type="ARBA" id="ARBA00070760"/>
    </source>
</evidence>
<dbReference type="Pfam" id="PF00291">
    <property type="entry name" value="PALP"/>
    <property type="match status" value="1"/>
</dbReference>
<evidence type="ECO:0000256" key="17">
    <source>
        <dbReference type="ARBA" id="ARBA00081761"/>
    </source>
</evidence>
<proteinExistence type="inferred from homology"/>
<evidence type="ECO:0000256" key="12">
    <source>
        <dbReference type="ARBA" id="ARBA00056426"/>
    </source>
</evidence>
<evidence type="ECO:0000256" key="13">
    <source>
        <dbReference type="ARBA" id="ARBA00066592"/>
    </source>
</evidence>
<comment type="catalytic activity">
    <reaction evidence="11">
        <text>L-serine = D-serine</text>
        <dbReference type="Rhea" id="RHEA:10980"/>
        <dbReference type="ChEBI" id="CHEBI:33384"/>
        <dbReference type="ChEBI" id="CHEBI:35247"/>
        <dbReference type="EC" id="5.1.1.18"/>
    </reaction>
</comment>
<dbReference type="GO" id="GO:0018114">
    <property type="term" value="F:threonine racemase activity"/>
    <property type="evidence" value="ECO:0007669"/>
    <property type="project" value="TreeGrafter"/>
</dbReference>
<dbReference type="PROSITE" id="PS00165">
    <property type="entry name" value="DEHYDRATASE_SER_THR"/>
    <property type="match status" value="1"/>
</dbReference>
<feature type="domain" description="Tryptophan synthase beta chain-like PALP" evidence="18">
    <location>
        <begin position="20"/>
        <end position="319"/>
    </location>
</feature>
<evidence type="ECO:0000256" key="16">
    <source>
        <dbReference type="ARBA" id="ARBA00081060"/>
    </source>
</evidence>
<evidence type="ECO:0000256" key="1">
    <source>
        <dbReference type="ARBA" id="ARBA00001913"/>
    </source>
</evidence>
<keyword evidence="6" id="KW-0460">Magnesium</keyword>
<dbReference type="PANTHER" id="PTHR43050:SF1">
    <property type="entry name" value="SERINE RACEMASE"/>
    <property type="match status" value="1"/>
</dbReference>
<accession>A0A1Y2FWZ6</accession>